<dbReference type="Proteomes" id="UP001501490">
    <property type="component" value="Unassembled WGS sequence"/>
</dbReference>
<evidence type="ECO:0000256" key="2">
    <source>
        <dbReference type="ARBA" id="ARBA00006597"/>
    </source>
</evidence>
<keyword evidence="9 11" id="KW-1015">Disulfide bond</keyword>
<proteinExistence type="inferred from homology"/>
<evidence type="ECO:0000313" key="13">
    <source>
        <dbReference type="EMBL" id="GAA3612854.1"/>
    </source>
</evidence>
<evidence type="ECO:0000256" key="10">
    <source>
        <dbReference type="ARBA" id="ARBA00023163"/>
    </source>
</evidence>
<keyword evidence="10 11" id="KW-0804">Transcription</keyword>
<comment type="caution">
    <text evidence="13">The sequence shown here is derived from an EMBL/GenBank/DDBJ whole genome shotgun (WGS) entry which is preliminary data.</text>
</comment>
<feature type="binding site" evidence="11">
    <location>
        <position position="9"/>
    </location>
    <ligand>
        <name>[4Fe-4S] cluster</name>
        <dbReference type="ChEBI" id="CHEBI:49883"/>
    </ligand>
</feature>
<keyword evidence="4 11" id="KW-0479">Metal-binding</keyword>
<keyword evidence="5 11" id="KW-0408">Iron</keyword>
<comment type="cofactor">
    <cofactor evidence="11">
        <name>[4Fe-4S] cluster</name>
        <dbReference type="ChEBI" id="CHEBI:49883"/>
    </cofactor>
    <text evidence="11">Binds 1 [4Fe-4S] cluster per subunit. Following nitrosylation of the [4Fe-4S] cluster binds 1 [4Fe-8(NO)] cluster per subunit.</text>
</comment>
<accession>A0ABP6ZNR0</accession>
<evidence type="ECO:0000256" key="4">
    <source>
        <dbReference type="ARBA" id="ARBA00022723"/>
    </source>
</evidence>
<dbReference type="HAMAP" id="MF_01479">
    <property type="entry name" value="WhiB"/>
    <property type="match status" value="1"/>
</dbReference>
<gene>
    <name evidence="11" type="primary">whiB</name>
    <name evidence="13" type="ORF">GCM10022236_13280</name>
</gene>
<dbReference type="EMBL" id="BAABAB010000009">
    <property type="protein sequence ID" value="GAA3612854.1"/>
    <property type="molecule type" value="Genomic_DNA"/>
</dbReference>
<evidence type="ECO:0000256" key="9">
    <source>
        <dbReference type="ARBA" id="ARBA00023157"/>
    </source>
</evidence>
<dbReference type="PROSITE" id="PS51674">
    <property type="entry name" value="4FE4S_WBL"/>
    <property type="match status" value="1"/>
</dbReference>
<feature type="binding site" evidence="11">
    <location>
        <position position="40"/>
    </location>
    <ligand>
        <name>[4Fe-4S] cluster</name>
        <dbReference type="ChEBI" id="CHEBI:49883"/>
    </ligand>
</feature>
<comment type="PTM">
    <text evidence="11">Upon Fe-S cluster removal intramolecular disulfide bonds are formed.</text>
</comment>
<comment type="PTM">
    <text evidence="11">The Fe-S cluster can be nitrosylated by nitric oxide (NO).</text>
</comment>
<feature type="binding site" evidence="11">
    <location>
        <position position="46"/>
    </location>
    <ligand>
        <name>[4Fe-4S] cluster</name>
        <dbReference type="ChEBI" id="CHEBI:49883"/>
    </ligand>
</feature>
<dbReference type="RefSeq" id="WP_344802636.1">
    <property type="nucleotide sequence ID" value="NZ_BAABAB010000009.1"/>
</dbReference>
<feature type="domain" description="4Fe-4S Wbl-type" evidence="12">
    <location>
        <begin position="8"/>
        <end position="70"/>
    </location>
</feature>
<feature type="binding site" evidence="11">
    <location>
        <position position="37"/>
    </location>
    <ligand>
        <name>[4Fe-4S] cluster</name>
        <dbReference type="ChEBI" id="CHEBI:49883"/>
    </ligand>
</feature>
<dbReference type="InterPro" id="IPR034768">
    <property type="entry name" value="4FE4S_WBL"/>
</dbReference>
<evidence type="ECO:0000256" key="7">
    <source>
        <dbReference type="ARBA" id="ARBA00023015"/>
    </source>
</evidence>
<protein>
    <recommendedName>
        <fullName evidence="11">Transcriptional regulator WhiB</fullName>
    </recommendedName>
</protein>
<sequence length="85" mass="9219">MNWRNYAACRGTDPETFFPIGATGPALTQRQKAQATCGECPVRLACLAFAVSAGIDHGIWGGLDPDERRTLRTAAKRRQTTSVNP</sequence>
<keyword evidence="8 11" id="KW-0238">DNA-binding</keyword>
<evidence type="ECO:0000256" key="3">
    <source>
        <dbReference type="ARBA" id="ARBA00022485"/>
    </source>
</evidence>
<evidence type="ECO:0000259" key="12">
    <source>
        <dbReference type="PROSITE" id="PS51674"/>
    </source>
</evidence>
<comment type="function">
    <text evidence="11">Acts as a transcriptional regulator. Probably redox-responsive. The apo- but not holo-form probably binds DNA.</text>
</comment>
<dbReference type="Pfam" id="PF02467">
    <property type="entry name" value="Whib"/>
    <property type="match status" value="1"/>
</dbReference>
<organism evidence="13 14">
    <name type="scientific">Microlunatus ginsengisoli</name>
    <dbReference type="NCBI Taxonomy" id="363863"/>
    <lineage>
        <taxon>Bacteria</taxon>
        <taxon>Bacillati</taxon>
        <taxon>Actinomycetota</taxon>
        <taxon>Actinomycetes</taxon>
        <taxon>Propionibacteriales</taxon>
        <taxon>Propionibacteriaceae</taxon>
        <taxon>Microlunatus</taxon>
    </lineage>
</organism>
<name>A0ABP6ZNR0_9ACTN</name>
<keyword evidence="7 11" id="KW-0805">Transcription regulation</keyword>
<keyword evidence="11" id="KW-0963">Cytoplasm</keyword>
<comment type="subcellular location">
    <subcellularLocation>
        <location evidence="1 11">Cytoplasm</location>
    </subcellularLocation>
</comment>
<dbReference type="PANTHER" id="PTHR38839">
    <property type="entry name" value="TRANSCRIPTIONAL REGULATOR WHID-RELATED"/>
    <property type="match status" value="1"/>
</dbReference>
<keyword evidence="6 11" id="KW-0411">Iron-sulfur</keyword>
<evidence type="ECO:0000256" key="5">
    <source>
        <dbReference type="ARBA" id="ARBA00023004"/>
    </source>
</evidence>
<evidence type="ECO:0000256" key="8">
    <source>
        <dbReference type="ARBA" id="ARBA00023125"/>
    </source>
</evidence>
<evidence type="ECO:0000256" key="6">
    <source>
        <dbReference type="ARBA" id="ARBA00023014"/>
    </source>
</evidence>
<evidence type="ECO:0000256" key="11">
    <source>
        <dbReference type="HAMAP-Rule" id="MF_01479"/>
    </source>
</evidence>
<evidence type="ECO:0000313" key="14">
    <source>
        <dbReference type="Proteomes" id="UP001501490"/>
    </source>
</evidence>
<dbReference type="InterPro" id="IPR003482">
    <property type="entry name" value="Whib"/>
</dbReference>
<comment type="similarity">
    <text evidence="2 11">Belongs to the WhiB family.</text>
</comment>
<keyword evidence="14" id="KW-1185">Reference proteome</keyword>
<keyword evidence="3 11" id="KW-0004">4Fe-4S</keyword>
<reference evidence="14" key="1">
    <citation type="journal article" date="2019" name="Int. J. Syst. Evol. Microbiol.">
        <title>The Global Catalogue of Microorganisms (GCM) 10K type strain sequencing project: providing services to taxonomists for standard genome sequencing and annotation.</title>
        <authorList>
            <consortium name="The Broad Institute Genomics Platform"/>
            <consortium name="The Broad Institute Genome Sequencing Center for Infectious Disease"/>
            <person name="Wu L."/>
            <person name="Ma J."/>
        </authorList>
    </citation>
    <scope>NUCLEOTIDE SEQUENCE [LARGE SCALE GENOMIC DNA]</scope>
    <source>
        <strain evidence="14">JCM 16929</strain>
    </source>
</reference>
<evidence type="ECO:0000256" key="1">
    <source>
        <dbReference type="ARBA" id="ARBA00004496"/>
    </source>
</evidence>